<feature type="domain" description="Integrase catalytic" evidence="2">
    <location>
        <begin position="81"/>
        <end position="165"/>
    </location>
</feature>
<proteinExistence type="predicted"/>
<dbReference type="InterPro" id="IPR001584">
    <property type="entry name" value="Integrase_cat-core"/>
</dbReference>
<dbReference type="PANTHER" id="PTHR46889">
    <property type="entry name" value="TRANSPOSASE INSF FOR INSERTION SEQUENCE IS3B-RELATED"/>
    <property type="match status" value="1"/>
</dbReference>
<dbReference type="InterPro" id="IPR036397">
    <property type="entry name" value="RNaseH_sf"/>
</dbReference>
<dbReference type="PANTHER" id="PTHR46889:SF4">
    <property type="entry name" value="TRANSPOSASE INSO FOR INSERTION SEQUENCE ELEMENT IS911B-RELATED"/>
    <property type="match status" value="1"/>
</dbReference>
<dbReference type="InterPro" id="IPR012337">
    <property type="entry name" value="RNaseH-like_sf"/>
</dbReference>
<name>A0A4Z0KG19_BREAU</name>
<dbReference type="SUPFAM" id="SSF53098">
    <property type="entry name" value="Ribonuclease H-like"/>
    <property type="match status" value="1"/>
</dbReference>
<dbReference type="GO" id="GO:0003676">
    <property type="term" value="F:nucleic acid binding"/>
    <property type="evidence" value="ECO:0007669"/>
    <property type="project" value="InterPro"/>
</dbReference>
<dbReference type="PROSITE" id="PS50994">
    <property type="entry name" value="INTEGRASE"/>
    <property type="match status" value="1"/>
</dbReference>
<dbReference type="EMBL" id="RHFF01000041">
    <property type="protein sequence ID" value="TGD36347.1"/>
    <property type="molecule type" value="Genomic_DNA"/>
</dbReference>
<sequence>MKEEISTVHGKNYDAFGARKMHIVLNREPDSHGRGHVARCTIERLKKDLDLHGIKRAKAPNTTRSAPRENCPADLVDRHFEAFAPDRLWVADITYVHTFTGWVYVAFVTDVFNREIVGWQVSRSLHTELALDALQMGIYQRRRAGGDLSGLVHHSDYAEVFVNPRNPRLAWSEYLWFHFPRVNVVPTYRRLYKLSSC</sequence>
<dbReference type="InterPro" id="IPR025948">
    <property type="entry name" value="HTH-like_dom"/>
</dbReference>
<comment type="function">
    <text evidence="1">Involved in the transposition of the insertion sequence.</text>
</comment>
<organism evidence="3 4">
    <name type="scientific">Brevibacterium aurantiacum</name>
    <dbReference type="NCBI Taxonomy" id="273384"/>
    <lineage>
        <taxon>Bacteria</taxon>
        <taxon>Bacillati</taxon>
        <taxon>Actinomycetota</taxon>
        <taxon>Actinomycetes</taxon>
        <taxon>Micrococcales</taxon>
        <taxon>Brevibacteriaceae</taxon>
        <taxon>Brevibacterium</taxon>
    </lineage>
</organism>
<dbReference type="Pfam" id="PF00665">
    <property type="entry name" value="rve"/>
    <property type="match status" value="1"/>
</dbReference>
<evidence type="ECO:0000313" key="4">
    <source>
        <dbReference type="Proteomes" id="UP000297736"/>
    </source>
</evidence>
<dbReference type="AlphaFoldDB" id="A0A4Z0KG19"/>
<protein>
    <recommendedName>
        <fullName evidence="2">Integrase catalytic domain-containing protein</fullName>
    </recommendedName>
</protein>
<comment type="caution">
    <text evidence="3">The sequence shown here is derived from an EMBL/GenBank/DDBJ whole genome shotgun (WGS) entry which is preliminary data.</text>
</comment>
<dbReference type="Pfam" id="PF13276">
    <property type="entry name" value="HTH_21"/>
    <property type="match status" value="1"/>
</dbReference>
<evidence type="ECO:0000259" key="2">
    <source>
        <dbReference type="PROSITE" id="PS50994"/>
    </source>
</evidence>
<reference evidence="3 4" key="1">
    <citation type="submission" date="2018-10" db="EMBL/GenBank/DDBJ databases">
        <title>Brevibacterium genomes from Austrain hard cheese rinds.</title>
        <authorList>
            <person name="Anast J.M."/>
            <person name="Dzieciol M."/>
            <person name="Schultz D.L."/>
            <person name="Mann E."/>
            <person name="Wagner M."/>
            <person name="Schmitz-Esser S."/>
        </authorList>
    </citation>
    <scope>NUCLEOTIDE SEQUENCE [LARGE SCALE GENOMIC DNA]</scope>
    <source>
        <strain evidence="3 4">L261</strain>
    </source>
</reference>
<gene>
    <name evidence="3" type="ORF">EB834_20050</name>
</gene>
<dbReference type="Proteomes" id="UP000297736">
    <property type="component" value="Unassembled WGS sequence"/>
</dbReference>
<feature type="non-terminal residue" evidence="3">
    <location>
        <position position="197"/>
    </location>
</feature>
<accession>A0A4Z0KG19</accession>
<dbReference type="Gene3D" id="3.30.420.10">
    <property type="entry name" value="Ribonuclease H-like superfamily/Ribonuclease H"/>
    <property type="match status" value="1"/>
</dbReference>
<dbReference type="GO" id="GO:0015074">
    <property type="term" value="P:DNA integration"/>
    <property type="evidence" value="ECO:0007669"/>
    <property type="project" value="InterPro"/>
</dbReference>
<evidence type="ECO:0000313" key="3">
    <source>
        <dbReference type="EMBL" id="TGD36347.1"/>
    </source>
</evidence>
<dbReference type="InterPro" id="IPR050900">
    <property type="entry name" value="Transposase_IS3/IS150/IS904"/>
</dbReference>
<evidence type="ECO:0000256" key="1">
    <source>
        <dbReference type="ARBA" id="ARBA00002286"/>
    </source>
</evidence>